<dbReference type="GO" id="GO:0005886">
    <property type="term" value="C:plasma membrane"/>
    <property type="evidence" value="ECO:0007669"/>
    <property type="project" value="TreeGrafter"/>
</dbReference>
<dbReference type="AlphaFoldDB" id="A0A8B6FEI1"/>
<dbReference type="EMBL" id="UYJE01006622">
    <property type="protein sequence ID" value="VDI47556.1"/>
    <property type="molecule type" value="Genomic_DNA"/>
</dbReference>
<evidence type="ECO:0000256" key="6">
    <source>
        <dbReference type="SAM" id="Phobius"/>
    </source>
</evidence>
<proteinExistence type="predicted"/>
<organism evidence="8 9">
    <name type="scientific">Mytilus galloprovincialis</name>
    <name type="common">Mediterranean mussel</name>
    <dbReference type="NCBI Taxonomy" id="29158"/>
    <lineage>
        <taxon>Eukaryota</taxon>
        <taxon>Metazoa</taxon>
        <taxon>Spiralia</taxon>
        <taxon>Lophotrochozoa</taxon>
        <taxon>Mollusca</taxon>
        <taxon>Bivalvia</taxon>
        <taxon>Autobranchia</taxon>
        <taxon>Pteriomorphia</taxon>
        <taxon>Mytilida</taxon>
        <taxon>Mytiloidea</taxon>
        <taxon>Mytilidae</taxon>
        <taxon>Mytilinae</taxon>
        <taxon>Mytilus</taxon>
    </lineage>
</organism>
<evidence type="ECO:0000256" key="3">
    <source>
        <dbReference type="ARBA" id="ARBA00022989"/>
    </source>
</evidence>
<reference evidence="8" key="1">
    <citation type="submission" date="2018-11" db="EMBL/GenBank/DDBJ databases">
        <authorList>
            <person name="Alioto T."/>
            <person name="Alioto T."/>
        </authorList>
    </citation>
    <scope>NUCLEOTIDE SEQUENCE</scope>
</reference>
<dbReference type="GO" id="GO:0097035">
    <property type="term" value="P:regulation of membrane lipid distribution"/>
    <property type="evidence" value="ECO:0007669"/>
    <property type="project" value="TreeGrafter"/>
</dbReference>
<evidence type="ECO:0000313" key="9">
    <source>
        <dbReference type="Proteomes" id="UP000596742"/>
    </source>
</evidence>
<accession>A0A8B6FEI1</accession>
<evidence type="ECO:0000256" key="4">
    <source>
        <dbReference type="ARBA" id="ARBA00023136"/>
    </source>
</evidence>
<comment type="caution">
    <text evidence="8">The sequence shown here is derived from an EMBL/GenBank/DDBJ whole genome shotgun (WGS) entry which is preliminary data.</text>
</comment>
<sequence length="278" mass="32506">MTGLKPNLSDNMASEFSTGQDVERWHGYTVFFSAILLFQLLNLAVTKIGNPKSVRSDIDPWRWRNLFISWIHAAIVGTWDILCLVLYPEFTNDLIAYNNYFIYLMIPFSTAYFVYDSIDMIVNKKILNNWELSLHHIAVISMFWYNFHARICIGYNVLALMAEINSFFLHTRKLLQMCQVGFDTRLYKGVSYINLVTFLLCRMTSVSRIFYGMYDEGHRVPSFYFVILTMSMIVMAGINIILFWRLFQTDILRTQDKVLKDKTITVNGNNNSNHLKVD</sequence>
<dbReference type="Pfam" id="PF03798">
    <property type="entry name" value="TRAM_LAG1_CLN8"/>
    <property type="match status" value="1"/>
</dbReference>
<evidence type="ECO:0000256" key="1">
    <source>
        <dbReference type="ARBA" id="ARBA00004141"/>
    </source>
</evidence>
<feature type="transmembrane region" description="Helical" evidence="6">
    <location>
        <begin position="153"/>
        <end position="171"/>
    </location>
</feature>
<keyword evidence="2 5" id="KW-0812">Transmembrane</keyword>
<feature type="transmembrane region" description="Helical" evidence="6">
    <location>
        <begin position="192"/>
        <end position="211"/>
    </location>
</feature>
<gene>
    <name evidence="8" type="ORF">MGAL_10B085808</name>
</gene>
<feature type="domain" description="TLC" evidence="7">
    <location>
        <begin position="58"/>
        <end position="255"/>
    </location>
</feature>
<dbReference type="GO" id="GO:0071709">
    <property type="term" value="P:membrane assembly"/>
    <property type="evidence" value="ECO:0007669"/>
    <property type="project" value="TreeGrafter"/>
</dbReference>
<dbReference type="PANTHER" id="PTHR13439:SF4">
    <property type="entry name" value="TLC DOMAIN-CONTAINING PROTEIN"/>
    <property type="match status" value="1"/>
</dbReference>
<protein>
    <recommendedName>
        <fullName evidence="7">TLC domain-containing protein</fullName>
    </recommendedName>
</protein>
<evidence type="ECO:0000313" key="8">
    <source>
        <dbReference type="EMBL" id="VDI47556.1"/>
    </source>
</evidence>
<dbReference type="OrthoDB" id="10266980at2759"/>
<keyword evidence="9" id="KW-1185">Reference proteome</keyword>
<feature type="transmembrane region" description="Helical" evidence="6">
    <location>
        <begin position="223"/>
        <end position="247"/>
    </location>
</feature>
<feature type="transmembrane region" description="Helical" evidence="6">
    <location>
        <begin position="66"/>
        <end position="88"/>
    </location>
</feature>
<dbReference type="PANTHER" id="PTHR13439">
    <property type="entry name" value="CT120 PROTEIN"/>
    <property type="match status" value="1"/>
</dbReference>
<dbReference type="GO" id="GO:0007009">
    <property type="term" value="P:plasma membrane organization"/>
    <property type="evidence" value="ECO:0007669"/>
    <property type="project" value="TreeGrafter"/>
</dbReference>
<keyword evidence="4 5" id="KW-0472">Membrane</keyword>
<dbReference type="InterPro" id="IPR050846">
    <property type="entry name" value="TLCD"/>
</dbReference>
<dbReference type="Proteomes" id="UP000596742">
    <property type="component" value="Unassembled WGS sequence"/>
</dbReference>
<evidence type="ECO:0000256" key="5">
    <source>
        <dbReference type="PROSITE-ProRule" id="PRU00205"/>
    </source>
</evidence>
<name>A0A8B6FEI1_MYTGA</name>
<evidence type="ECO:0000259" key="7">
    <source>
        <dbReference type="PROSITE" id="PS50922"/>
    </source>
</evidence>
<evidence type="ECO:0000256" key="2">
    <source>
        <dbReference type="ARBA" id="ARBA00022692"/>
    </source>
</evidence>
<feature type="transmembrane region" description="Helical" evidence="6">
    <location>
        <begin position="25"/>
        <end position="45"/>
    </location>
</feature>
<dbReference type="PROSITE" id="PS50922">
    <property type="entry name" value="TLC"/>
    <property type="match status" value="1"/>
</dbReference>
<feature type="transmembrane region" description="Helical" evidence="6">
    <location>
        <begin position="100"/>
        <end position="118"/>
    </location>
</feature>
<keyword evidence="3 6" id="KW-1133">Transmembrane helix</keyword>
<dbReference type="InterPro" id="IPR006634">
    <property type="entry name" value="TLC-dom"/>
</dbReference>
<dbReference type="SMART" id="SM00724">
    <property type="entry name" value="TLC"/>
    <property type="match status" value="1"/>
</dbReference>
<dbReference type="GO" id="GO:0055091">
    <property type="term" value="P:phospholipid homeostasis"/>
    <property type="evidence" value="ECO:0007669"/>
    <property type="project" value="TreeGrafter"/>
</dbReference>
<comment type="subcellular location">
    <subcellularLocation>
        <location evidence="1">Membrane</location>
        <topology evidence="1">Multi-pass membrane protein</topology>
    </subcellularLocation>
</comment>